<reference evidence="3" key="1">
    <citation type="submission" date="2020-06" db="EMBL/GenBank/DDBJ databases">
        <authorList>
            <consortium name="Plant Systems Biology data submission"/>
        </authorList>
    </citation>
    <scope>NUCLEOTIDE SEQUENCE</scope>
    <source>
        <strain evidence="3">D6</strain>
    </source>
</reference>
<comment type="caution">
    <text evidence="3">The sequence shown here is derived from an EMBL/GenBank/DDBJ whole genome shotgun (WGS) entry which is preliminary data.</text>
</comment>
<keyword evidence="2" id="KW-1133">Transmembrane helix</keyword>
<keyword evidence="2" id="KW-0472">Membrane</keyword>
<name>A0A9N8DF57_9STRA</name>
<evidence type="ECO:0000313" key="3">
    <source>
        <dbReference type="EMBL" id="CAB9498559.1"/>
    </source>
</evidence>
<feature type="compositionally biased region" description="Polar residues" evidence="1">
    <location>
        <begin position="293"/>
        <end position="311"/>
    </location>
</feature>
<evidence type="ECO:0000313" key="4">
    <source>
        <dbReference type="Proteomes" id="UP001153069"/>
    </source>
</evidence>
<protein>
    <recommendedName>
        <fullName evidence="5">Transmembrane protein</fullName>
    </recommendedName>
</protein>
<dbReference type="AlphaFoldDB" id="A0A9N8DF57"/>
<keyword evidence="2" id="KW-0812">Transmembrane</keyword>
<feature type="transmembrane region" description="Helical" evidence="2">
    <location>
        <begin position="39"/>
        <end position="63"/>
    </location>
</feature>
<accession>A0A9N8DF57</accession>
<evidence type="ECO:0008006" key="5">
    <source>
        <dbReference type="Google" id="ProtNLM"/>
    </source>
</evidence>
<gene>
    <name evidence="3" type="ORF">SEMRO_40_G024880.1</name>
</gene>
<dbReference type="EMBL" id="CAICTM010000040">
    <property type="protein sequence ID" value="CAB9498559.1"/>
    <property type="molecule type" value="Genomic_DNA"/>
</dbReference>
<feature type="compositionally biased region" description="Polar residues" evidence="1">
    <location>
        <begin position="234"/>
        <end position="253"/>
    </location>
</feature>
<evidence type="ECO:0000256" key="1">
    <source>
        <dbReference type="SAM" id="MobiDB-lite"/>
    </source>
</evidence>
<sequence length="311" mass="33114">MDSVYNEMRVEAAQTINHEIAAGSQTLAAPEMTALSMKALTSVSMTVMSVIAVGIAIAATVVLTRNPAPSPPVYADSRPLCNASTHDDNETKMGITQLVVGDVNSDVLLTKKRELEDAFLEIYNDQTGGCDDSYERFMLKSELVQAETITTEEKSWTVTWWKSTISCNGCSDVAPLFGVPTDGTLRSVELESFEAQFLQTVADTVDAKLAAHSPSDPLIVPALELDANSNRTSGNHPLSTIPSTVWTNQTQGTAPADNRATEPPNPHKYTAAFASGGGTSVIVSTPAPITLAPSRSEQLGDSPKQNGQVLM</sequence>
<keyword evidence="4" id="KW-1185">Reference proteome</keyword>
<dbReference type="Proteomes" id="UP001153069">
    <property type="component" value="Unassembled WGS sequence"/>
</dbReference>
<proteinExistence type="predicted"/>
<feature type="region of interest" description="Disordered" evidence="1">
    <location>
        <begin position="234"/>
        <end position="265"/>
    </location>
</feature>
<organism evidence="3 4">
    <name type="scientific">Seminavis robusta</name>
    <dbReference type="NCBI Taxonomy" id="568900"/>
    <lineage>
        <taxon>Eukaryota</taxon>
        <taxon>Sar</taxon>
        <taxon>Stramenopiles</taxon>
        <taxon>Ochrophyta</taxon>
        <taxon>Bacillariophyta</taxon>
        <taxon>Bacillariophyceae</taxon>
        <taxon>Bacillariophycidae</taxon>
        <taxon>Naviculales</taxon>
        <taxon>Naviculaceae</taxon>
        <taxon>Seminavis</taxon>
    </lineage>
</organism>
<evidence type="ECO:0000256" key="2">
    <source>
        <dbReference type="SAM" id="Phobius"/>
    </source>
</evidence>
<feature type="region of interest" description="Disordered" evidence="1">
    <location>
        <begin position="292"/>
        <end position="311"/>
    </location>
</feature>